<dbReference type="SUPFAM" id="SSF56672">
    <property type="entry name" value="DNA/RNA polymerases"/>
    <property type="match status" value="1"/>
</dbReference>
<accession>A0A8S3PXH4</accession>
<dbReference type="Gene3D" id="2.40.70.10">
    <property type="entry name" value="Acid Proteases"/>
    <property type="match status" value="1"/>
</dbReference>
<dbReference type="GO" id="GO:0003676">
    <property type="term" value="F:nucleic acid binding"/>
    <property type="evidence" value="ECO:0007669"/>
    <property type="project" value="InterPro"/>
</dbReference>
<dbReference type="InterPro" id="IPR012337">
    <property type="entry name" value="RNaseH-like_sf"/>
</dbReference>
<dbReference type="SUPFAM" id="SSF53098">
    <property type="entry name" value="Ribonuclease H-like"/>
    <property type="match status" value="1"/>
</dbReference>
<gene>
    <name evidence="2" type="ORF">MEDL_3891</name>
</gene>
<dbReference type="FunFam" id="3.30.420.10:FF:000063">
    <property type="entry name" value="Retrovirus-related Pol polyprotein from transposon 297-like Protein"/>
    <property type="match status" value="1"/>
</dbReference>
<sequence length="955" mass="107970">MGSVLLPDVSGIQNFDISDSTGLSARWKRWLRAFQLFAAGKGVTDVDQKYALLLHTAGMNVQDIFFTLPEGAGEGAYEKAVSALDAYFTPLSNAPYERSIFRSMIQSSSETIEQYITRLRQRADTCDFGNQNAIDERIRDQIIDKCLSHHLRRKLLEKGRTLTLANVRSIAKAMEDSERQAKSIEGQGQVNMIQSKGKQYGKNSFNSGNKSFNSGNKSTCTATCYSCGREGHIRTDPSCPARGKKCRKCKIVGHFDKVCKTKDKSKHGKIRQVVEQPQNNTDDEEYVFSMIGVNQINSVCDNIVVNIGNVNLKMIIDSGASCNIMGINLWNYLKDNHVKCVSSKSTKSLFAYGSEEPLKIAGIFTATVQCNNRTLNDIEFVVIEGKGQALLSRNTAEQLGVLQLVHSVSEPGTIKDKYPECFTGVGKLKSFQLQIPIDPDVEPIIQPMRRVPFNLRDKLGKKLDELLDLDIIEHVNEPSQWVSPVVVVPKRSAQESTPVAMTTREIERASENDPELKAVRECLVHSQWHRIEFKEYLPIRSELCAIGQLVLRGTRIVIPISLREQVLQLAHEGHPGIVVMKTRLRSKVWWPGIDKSIEKFCRSCYGCQLVSQPSKPEPLKRTELPSAPWQHLAADLLGPLPSNHYMFVLVDYYSRYFEVAVTKNISSENITSLISKFCLTHGLPLSIHTDNGPQFVSQHFKNFMSEHGIVHHRTTPLWPQANGEVERQNRSIMKRVKIAQAEGRDWKLELSKFLIMYRSTAHSTTGVSPSELLFGRKIRTKLPELIDYNINDFEVRDRDAEQKEKGKIYADKRRGACESDIRVDDQVLVRQDRGNKMSTPFVPSPFKVVEKIGNSVLVESDQGVQYRRNVTHLKKFIERENNDLSCSQSDANKNVVNTESEIISSHKDDFENLNESSNFDENKCLSSSQDETCSMKDRPVRVKRLPSKFDDFVLK</sequence>
<dbReference type="PANTHER" id="PTHR37984:SF11">
    <property type="entry name" value="INTEGRASE CATALYTIC DOMAIN-CONTAINING PROTEIN"/>
    <property type="match status" value="1"/>
</dbReference>
<comment type="caution">
    <text evidence="2">The sequence shown here is derived from an EMBL/GenBank/DDBJ whole genome shotgun (WGS) entry which is preliminary data.</text>
</comment>
<dbReference type="OrthoDB" id="10053045at2759"/>
<dbReference type="PROSITE" id="PS50994">
    <property type="entry name" value="INTEGRASE"/>
    <property type="match status" value="1"/>
</dbReference>
<evidence type="ECO:0000313" key="3">
    <source>
        <dbReference type="Proteomes" id="UP000683360"/>
    </source>
</evidence>
<keyword evidence="3" id="KW-1185">Reference proteome</keyword>
<name>A0A8S3PXH4_MYTED</name>
<dbReference type="GO" id="GO:0015074">
    <property type="term" value="P:DNA integration"/>
    <property type="evidence" value="ECO:0007669"/>
    <property type="project" value="InterPro"/>
</dbReference>
<dbReference type="GO" id="GO:0008270">
    <property type="term" value="F:zinc ion binding"/>
    <property type="evidence" value="ECO:0007669"/>
    <property type="project" value="InterPro"/>
</dbReference>
<dbReference type="InterPro" id="IPR001584">
    <property type="entry name" value="Integrase_cat-core"/>
</dbReference>
<dbReference type="InterPro" id="IPR050951">
    <property type="entry name" value="Retrovirus_Pol_polyprotein"/>
</dbReference>
<proteinExistence type="predicted"/>
<dbReference type="EMBL" id="CAJPWZ010000243">
    <property type="protein sequence ID" value="CAG2188483.1"/>
    <property type="molecule type" value="Genomic_DNA"/>
</dbReference>
<dbReference type="Gene3D" id="1.10.340.70">
    <property type="match status" value="1"/>
</dbReference>
<dbReference type="Gene3D" id="3.30.420.10">
    <property type="entry name" value="Ribonuclease H-like superfamily/Ribonuclease H"/>
    <property type="match status" value="1"/>
</dbReference>
<dbReference type="AlphaFoldDB" id="A0A8S3PXH4"/>
<evidence type="ECO:0000313" key="2">
    <source>
        <dbReference type="EMBL" id="CAG2188483.1"/>
    </source>
</evidence>
<dbReference type="SMART" id="SM00343">
    <property type="entry name" value="ZnF_C2HC"/>
    <property type="match status" value="2"/>
</dbReference>
<dbReference type="Gene3D" id="4.10.60.10">
    <property type="entry name" value="Zinc finger, CCHC-type"/>
    <property type="match status" value="1"/>
</dbReference>
<dbReference type="InterPro" id="IPR041588">
    <property type="entry name" value="Integrase_H2C2"/>
</dbReference>
<dbReference type="Proteomes" id="UP000683360">
    <property type="component" value="Unassembled WGS sequence"/>
</dbReference>
<dbReference type="InterPro" id="IPR036875">
    <property type="entry name" value="Znf_CCHC_sf"/>
</dbReference>
<dbReference type="InterPro" id="IPR043502">
    <property type="entry name" value="DNA/RNA_pol_sf"/>
</dbReference>
<evidence type="ECO:0000259" key="1">
    <source>
        <dbReference type="PROSITE" id="PS50994"/>
    </source>
</evidence>
<dbReference type="Pfam" id="PF17921">
    <property type="entry name" value="Integrase_H2C2"/>
    <property type="match status" value="1"/>
</dbReference>
<organism evidence="2 3">
    <name type="scientific">Mytilus edulis</name>
    <name type="common">Blue mussel</name>
    <dbReference type="NCBI Taxonomy" id="6550"/>
    <lineage>
        <taxon>Eukaryota</taxon>
        <taxon>Metazoa</taxon>
        <taxon>Spiralia</taxon>
        <taxon>Lophotrochozoa</taxon>
        <taxon>Mollusca</taxon>
        <taxon>Bivalvia</taxon>
        <taxon>Autobranchia</taxon>
        <taxon>Pteriomorphia</taxon>
        <taxon>Mytilida</taxon>
        <taxon>Mytiloidea</taxon>
        <taxon>Mytilidae</taxon>
        <taxon>Mytilinae</taxon>
        <taxon>Mytilus</taxon>
    </lineage>
</organism>
<dbReference type="InterPro" id="IPR021109">
    <property type="entry name" value="Peptidase_aspartic_dom_sf"/>
</dbReference>
<dbReference type="InterPro" id="IPR001878">
    <property type="entry name" value="Znf_CCHC"/>
</dbReference>
<dbReference type="InterPro" id="IPR036397">
    <property type="entry name" value="RNaseH_sf"/>
</dbReference>
<dbReference type="SUPFAM" id="SSF57756">
    <property type="entry name" value="Retrovirus zinc finger-like domains"/>
    <property type="match status" value="1"/>
</dbReference>
<dbReference type="Pfam" id="PF00665">
    <property type="entry name" value="rve"/>
    <property type="match status" value="1"/>
</dbReference>
<dbReference type="FunFam" id="1.10.340.70:FF:000003">
    <property type="entry name" value="Protein CBG25708"/>
    <property type="match status" value="1"/>
</dbReference>
<reference evidence="2" key="1">
    <citation type="submission" date="2021-03" db="EMBL/GenBank/DDBJ databases">
        <authorList>
            <person name="Bekaert M."/>
        </authorList>
    </citation>
    <scope>NUCLEOTIDE SEQUENCE</scope>
</reference>
<dbReference type="PANTHER" id="PTHR37984">
    <property type="entry name" value="PROTEIN CBG26694"/>
    <property type="match status" value="1"/>
</dbReference>
<protein>
    <recommendedName>
        <fullName evidence="1">Integrase catalytic domain-containing protein</fullName>
    </recommendedName>
</protein>
<dbReference type="Gene3D" id="3.10.10.10">
    <property type="entry name" value="HIV Type 1 Reverse Transcriptase, subunit A, domain 1"/>
    <property type="match status" value="1"/>
</dbReference>
<feature type="domain" description="Integrase catalytic" evidence="1">
    <location>
        <begin position="624"/>
        <end position="777"/>
    </location>
</feature>
<dbReference type="SUPFAM" id="SSF50630">
    <property type="entry name" value="Acid proteases"/>
    <property type="match status" value="1"/>
</dbReference>